<gene>
    <name evidence="1" type="ORF">NYR02_10140</name>
</gene>
<dbReference type="AlphaFoldDB" id="A0A9X2WFT6"/>
<reference evidence="1" key="2">
    <citation type="submission" date="2022-08" db="EMBL/GenBank/DDBJ databases">
        <authorList>
            <person name="Dong C."/>
        </authorList>
    </citation>
    <scope>NUCLEOTIDE SEQUENCE</scope>
    <source>
        <strain evidence="1">59MF3M-4</strain>
    </source>
</reference>
<reference evidence="1" key="1">
    <citation type="journal article" date="2022" name="Front. Microbiol.">
        <title>Genome-based taxonomic rearrangement of Oceanobacter-related bacteria including the description of Thalassolituus hydrocarbonoclasticus sp. nov. and Thalassolituus pacificus sp. nov. and emended description of the genus Thalassolituus.</title>
        <authorList>
            <person name="Dong C."/>
            <person name="Wei L."/>
            <person name="Wang J."/>
            <person name="Lai Q."/>
            <person name="Huang Z."/>
            <person name="Shao Z."/>
        </authorList>
    </citation>
    <scope>NUCLEOTIDE SEQUENCE</scope>
    <source>
        <strain evidence="1">59MF3M-4</strain>
    </source>
</reference>
<protein>
    <submittedName>
        <fullName evidence="1">NRDE family protein</fullName>
    </submittedName>
</protein>
<evidence type="ECO:0000313" key="1">
    <source>
        <dbReference type="EMBL" id="MCT7359381.1"/>
    </source>
</evidence>
<dbReference type="PANTHER" id="PTHR17985:SF8">
    <property type="entry name" value="TRANSPORT AND GOLGI ORGANIZATION PROTEIN 2 HOMOLOG"/>
    <property type="match status" value="1"/>
</dbReference>
<dbReference type="Pfam" id="PF05742">
    <property type="entry name" value="TANGO2"/>
    <property type="match status" value="1"/>
</dbReference>
<sequence length="255" mass="28892">MCLIVLNWQPQNRQWLSLSANRDEFYPRPASALEEWKEYPGLFAGRDLQQGGTWLGATKAGRFAALTNIRAPGAGPAEPQSRGHLVLDYLREPRNPEKYLRAVLEKGDQYAPFNLLCGNRNQLWYASNYPEPRLERLEPGIHTLSNAWLNTPWPKTELARTQLQHWLQQPKGSASLAALLDHYSPFPDDQLPQTGVPLEWERLLSAQFINAPGYGTRCSTGILGLEGRLELSELSWDSHGRIAGRVTWPVDLERL</sequence>
<dbReference type="PANTHER" id="PTHR17985">
    <property type="entry name" value="SER/THR-RICH PROTEIN T10 IN DGCR REGION"/>
    <property type="match status" value="1"/>
</dbReference>
<dbReference type="InterPro" id="IPR008551">
    <property type="entry name" value="TANGO2"/>
</dbReference>
<dbReference type="Proteomes" id="UP001147830">
    <property type="component" value="Unassembled WGS sequence"/>
</dbReference>
<dbReference type="EMBL" id="JAOANI010000015">
    <property type="protein sequence ID" value="MCT7359381.1"/>
    <property type="molecule type" value="Genomic_DNA"/>
</dbReference>
<dbReference type="RefSeq" id="WP_260976242.1">
    <property type="nucleotide sequence ID" value="NZ_JAOANI010000015.1"/>
</dbReference>
<comment type="caution">
    <text evidence="1">The sequence shown here is derived from an EMBL/GenBank/DDBJ whole genome shotgun (WGS) entry which is preliminary data.</text>
</comment>
<accession>A0A9X2WFT6</accession>
<evidence type="ECO:0000313" key="2">
    <source>
        <dbReference type="Proteomes" id="UP001147830"/>
    </source>
</evidence>
<keyword evidence="2" id="KW-1185">Reference proteome</keyword>
<proteinExistence type="predicted"/>
<name>A0A9X2WFT6_9GAMM</name>
<organism evidence="1 2">
    <name type="scientific">Thalassolituus pacificus</name>
    <dbReference type="NCBI Taxonomy" id="2975440"/>
    <lineage>
        <taxon>Bacteria</taxon>
        <taxon>Pseudomonadati</taxon>
        <taxon>Pseudomonadota</taxon>
        <taxon>Gammaproteobacteria</taxon>
        <taxon>Oceanospirillales</taxon>
        <taxon>Oceanospirillaceae</taxon>
        <taxon>Thalassolituus</taxon>
    </lineage>
</organism>